<dbReference type="InterPro" id="IPR020094">
    <property type="entry name" value="TruA/RsuA/RluB/E/F_N"/>
</dbReference>
<dbReference type="InterPro" id="IPR018496">
    <property type="entry name" value="PsdUridine_synth_RsuA/RluB_CS"/>
</dbReference>
<dbReference type="InterPro" id="IPR002942">
    <property type="entry name" value="S4_RNA-bd"/>
</dbReference>
<evidence type="ECO:0000256" key="5">
    <source>
        <dbReference type="RuleBase" id="RU003887"/>
    </source>
</evidence>
<dbReference type="InterPro" id="IPR050343">
    <property type="entry name" value="RsuA_PseudoU_synthase"/>
</dbReference>
<dbReference type="CDD" id="cd02553">
    <property type="entry name" value="PseudoU_synth_RsuA"/>
    <property type="match status" value="1"/>
</dbReference>
<dbReference type="InterPro" id="IPR042092">
    <property type="entry name" value="PsdUridine_s_RsuA/RluB/E/F_cat"/>
</dbReference>
<comment type="caution">
    <text evidence="7">The sequence shown here is derived from an EMBL/GenBank/DDBJ whole genome shotgun (WGS) entry which is preliminary data.</text>
</comment>
<dbReference type="AlphaFoldDB" id="A0A367FVE5"/>
<dbReference type="InterPro" id="IPR006145">
    <property type="entry name" value="PsdUridine_synth_RsuA/RluA"/>
</dbReference>
<reference evidence="7 8" key="1">
    <citation type="submission" date="2018-02" db="EMBL/GenBank/DDBJ databases">
        <title>Complete genome sequencing of Faecalibacterium prausnitzii strains isolated from the human gut.</title>
        <authorList>
            <person name="Fitzgerald B.C."/>
            <person name="Shkoporov A.N."/>
            <person name="Ross P.R."/>
            <person name="Hill C."/>
        </authorList>
    </citation>
    <scope>NUCLEOTIDE SEQUENCE [LARGE SCALE GENOMIC DNA]</scope>
    <source>
        <strain evidence="7 8">APC942/31-1</strain>
    </source>
</reference>
<organism evidence="7 8">
    <name type="scientific">Blautia obeum</name>
    <dbReference type="NCBI Taxonomy" id="40520"/>
    <lineage>
        <taxon>Bacteria</taxon>
        <taxon>Bacillati</taxon>
        <taxon>Bacillota</taxon>
        <taxon>Clostridia</taxon>
        <taxon>Lachnospirales</taxon>
        <taxon>Lachnospiraceae</taxon>
        <taxon>Blautia</taxon>
    </lineage>
</organism>
<name>A0A367FVE5_9FIRM</name>
<protein>
    <recommendedName>
        <fullName evidence="5">Pseudouridine synthase</fullName>
        <ecNumber evidence="5">5.4.99.-</ecNumber>
    </recommendedName>
</protein>
<dbReference type="Pfam" id="PF00849">
    <property type="entry name" value="PseudoU_synth_2"/>
    <property type="match status" value="1"/>
</dbReference>
<dbReference type="FunFam" id="3.30.70.1560:FF:000001">
    <property type="entry name" value="Pseudouridine synthase"/>
    <property type="match status" value="1"/>
</dbReference>
<dbReference type="PANTHER" id="PTHR47683:SF4">
    <property type="entry name" value="PSEUDOURIDINE SYNTHASE"/>
    <property type="match status" value="1"/>
</dbReference>
<dbReference type="GO" id="GO:0000455">
    <property type="term" value="P:enzyme-directed rRNA pseudouridine synthesis"/>
    <property type="evidence" value="ECO:0007669"/>
    <property type="project" value="UniProtKB-ARBA"/>
</dbReference>
<evidence type="ECO:0000313" key="8">
    <source>
        <dbReference type="Proteomes" id="UP000253208"/>
    </source>
</evidence>
<dbReference type="Pfam" id="PF01479">
    <property type="entry name" value="S4"/>
    <property type="match status" value="1"/>
</dbReference>
<dbReference type="PANTHER" id="PTHR47683">
    <property type="entry name" value="PSEUDOURIDINE SYNTHASE FAMILY PROTEIN-RELATED"/>
    <property type="match status" value="1"/>
</dbReference>
<accession>A0A367FVE5</accession>
<dbReference type="FunFam" id="3.10.290.10:FF:000003">
    <property type="entry name" value="Pseudouridine synthase"/>
    <property type="match status" value="1"/>
</dbReference>
<evidence type="ECO:0000256" key="3">
    <source>
        <dbReference type="ARBA" id="ARBA00023235"/>
    </source>
</evidence>
<dbReference type="CDD" id="cd00165">
    <property type="entry name" value="S4"/>
    <property type="match status" value="1"/>
</dbReference>
<dbReference type="NCBIfam" id="TIGR00093">
    <property type="entry name" value="pseudouridine synthase"/>
    <property type="match status" value="1"/>
</dbReference>
<dbReference type="Gene3D" id="3.10.290.10">
    <property type="entry name" value="RNA-binding S4 domain"/>
    <property type="match status" value="1"/>
</dbReference>
<dbReference type="EC" id="5.4.99.-" evidence="5"/>
<evidence type="ECO:0000256" key="4">
    <source>
        <dbReference type="PROSITE-ProRule" id="PRU00182"/>
    </source>
</evidence>
<dbReference type="SUPFAM" id="SSF55120">
    <property type="entry name" value="Pseudouridine synthase"/>
    <property type="match status" value="1"/>
</dbReference>
<dbReference type="InterPro" id="IPR000748">
    <property type="entry name" value="PsdUridine_synth_RsuA/RluB/E/F"/>
</dbReference>
<dbReference type="GO" id="GO:0003723">
    <property type="term" value="F:RNA binding"/>
    <property type="evidence" value="ECO:0007669"/>
    <property type="project" value="UniProtKB-KW"/>
</dbReference>
<sequence length="255" mass="28638">MEKPVRLDKFLADAGAGTRSEVKKYIQKGQVQVNGKSVKKPELKVTEEDQVVMNGQEIHAAPEYVYYLFNKPAGCVSATEDSRDKTVLDYIEEKDRRKGLFPVGRLDKDTEGFLLITDDGPLAHELLSPKKHVDKTYYAKVSGKVTEEDVVKLAEGVDIGEKDLTRPARLEILSTWESGTESAETGKNWESEIRLTIHEGKFHQVKRMMEALGKKVTYLKRLSMGPLALPSDLPTGKYRSLTEKELELLKSAGNR</sequence>
<dbReference type="SUPFAM" id="SSF55174">
    <property type="entry name" value="Alpha-L RNA-binding motif"/>
    <property type="match status" value="1"/>
</dbReference>
<evidence type="ECO:0000313" key="7">
    <source>
        <dbReference type="EMBL" id="RCH42417.1"/>
    </source>
</evidence>
<dbReference type="InterPro" id="IPR036986">
    <property type="entry name" value="S4_RNA-bd_sf"/>
</dbReference>
<dbReference type="Gene3D" id="3.30.70.1560">
    <property type="entry name" value="Alpha-L RNA-binding motif"/>
    <property type="match status" value="1"/>
</dbReference>
<gene>
    <name evidence="7" type="ORF">C4886_14120</name>
</gene>
<evidence type="ECO:0000259" key="6">
    <source>
        <dbReference type="SMART" id="SM00363"/>
    </source>
</evidence>
<proteinExistence type="inferred from homology"/>
<dbReference type="PROSITE" id="PS01149">
    <property type="entry name" value="PSI_RSU"/>
    <property type="match status" value="1"/>
</dbReference>
<dbReference type="Gene3D" id="3.30.70.580">
    <property type="entry name" value="Pseudouridine synthase I, catalytic domain, N-terminal subdomain"/>
    <property type="match status" value="1"/>
</dbReference>
<keyword evidence="3 5" id="KW-0413">Isomerase</keyword>
<dbReference type="GO" id="GO:0120159">
    <property type="term" value="F:rRNA pseudouridine synthase activity"/>
    <property type="evidence" value="ECO:0007669"/>
    <property type="project" value="UniProtKB-ARBA"/>
</dbReference>
<evidence type="ECO:0000256" key="1">
    <source>
        <dbReference type="ARBA" id="ARBA00008348"/>
    </source>
</evidence>
<dbReference type="RefSeq" id="WP_114002613.1">
    <property type="nucleotide sequence ID" value="NZ_PSQG01000022.1"/>
</dbReference>
<dbReference type="Proteomes" id="UP000253208">
    <property type="component" value="Unassembled WGS sequence"/>
</dbReference>
<dbReference type="EMBL" id="PSQG01000022">
    <property type="protein sequence ID" value="RCH42417.1"/>
    <property type="molecule type" value="Genomic_DNA"/>
</dbReference>
<evidence type="ECO:0000256" key="2">
    <source>
        <dbReference type="ARBA" id="ARBA00022884"/>
    </source>
</evidence>
<dbReference type="PROSITE" id="PS50889">
    <property type="entry name" value="S4"/>
    <property type="match status" value="1"/>
</dbReference>
<feature type="domain" description="RNA-binding S4" evidence="6">
    <location>
        <begin position="5"/>
        <end position="66"/>
    </location>
</feature>
<dbReference type="InterPro" id="IPR020103">
    <property type="entry name" value="PsdUridine_synth_cat_dom_sf"/>
</dbReference>
<keyword evidence="2 4" id="KW-0694">RNA-binding</keyword>
<comment type="similarity">
    <text evidence="1 5">Belongs to the pseudouridine synthase RsuA family.</text>
</comment>
<dbReference type="SMART" id="SM00363">
    <property type="entry name" value="S4"/>
    <property type="match status" value="1"/>
</dbReference>
<dbReference type="GO" id="GO:0005829">
    <property type="term" value="C:cytosol"/>
    <property type="evidence" value="ECO:0007669"/>
    <property type="project" value="UniProtKB-ARBA"/>
</dbReference>